<dbReference type="Gene3D" id="3.30.450.20">
    <property type="entry name" value="PAS domain"/>
    <property type="match status" value="1"/>
</dbReference>
<feature type="domain" description="PAS" evidence="5">
    <location>
        <begin position="177"/>
        <end position="232"/>
    </location>
</feature>
<keyword evidence="1 3" id="KW-0807">Transducer</keyword>
<dbReference type="GO" id="GO:0016020">
    <property type="term" value="C:membrane"/>
    <property type="evidence" value="ECO:0007669"/>
    <property type="project" value="InterPro"/>
</dbReference>
<dbReference type="RefSeq" id="WP_089815055.1">
    <property type="nucleotide sequence ID" value="NZ_FOZK01000001.1"/>
</dbReference>
<keyword evidence="9" id="KW-1185">Reference proteome</keyword>
<sequence>MADPRFTRVRRWLARRWGTRETRSLEPDGGAVVGAAGGGTRESLAAAYDPSLDELGSLYGSADGAAVGDAHLTGLFELDEADVAALVEDYREADIDASTFVASQRVANEAIVGAVFDELRERLDPEARAALDESEAMLVEGLGASTDVFAAGVGAYDAADGGGDDGASTVGNAAPGDGLDYHRVLHHVGTPLFVLDPEGEILTWNSQLEDLTGVSEAAAQSMEMASMAFYPDGRRGQTLADKVLDAPEATDAEYDVPRVEEADFTLYRDTSVMVDPDGEEVHISFSAAPIYDDDGALLGVVEMVQDRTDDALRHEQTAALVTELEETMHDIQNGDLSARASFDNEGDHVDESLLAVVTELNEMASALEGLIEGVDRSANSLASATDQSADAAHDVEAYVTAQNEILSEAANDVQDVSASMEEIAATSSEVASAATRALDAVDDGATASEEAQAVTDELTATSDDLVDSVGELADRMDQVNEIIDIIADVAEQTNMLALNANIEAARAGESGSGFAVVAEEVKTLANETSEYTEEISGNIEAIQQQATDTVDTVEESNEQILRAETKITDALDALDDISEAVEEAASGINEVADANDSQASAVEGITTTIEEARSHAEDAEAAAAQIVDATGSQSQTVRELVDSVEELSTDD</sequence>
<dbReference type="Proteomes" id="UP000199062">
    <property type="component" value="Unassembled WGS sequence"/>
</dbReference>
<dbReference type="AlphaFoldDB" id="A0A1I6KRU8"/>
<feature type="domain" description="HAMP" evidence="7">
    <location>
        <begin position="321"/>
        <end position="372"/>
    </location>
</feature>
<proteinExistence type="inferred from homology"/>
<protein>
    <submittedName>
        <fullName evidence="8">Methyl-accepting chemotaxis sensory transducer with Pas/Pac sensor</fullName>
    </submittedName>
</protein>
<dbReference type="InterPro" id="IPR004089">
    <property type="entry name" value="MCPsignal_dom"/>
</dbReference>
<dbReference type="CDD" id="cd11386">
    <property type="entry name" value="MCP_signal"/>
    <property type="match status" value="1"/>
</dbReference>
<dbReference type="PRINTS" id="PR00260">
    <property type="entry name" value="CHEMTRNSDUCR"/>
</dbReference>
<evidence type="ECO:0000313" key="8">
    <source>
        <dbReference type="EMBL" id="SFR93640.1"/>
    </source>
</evidence>
<feature type="domain" description="Methyl-accepting transducer" evidence="4">
    <location>
        <begin position="377"/>
        <end position="613"/>
    </location>
</feature>
<dbReference type="OrthoDB" id="116658at2157"/>
<evidence type="ECO:0000256" key="3">
    <source>
        <dbReference type="PROSITE-ProRule" id="PRU00284"/>
    </source>
</evidence>
<accession>A0A1I6KRU8</accession>
<dbReference type="InterPro" id="IPR035965">
    <property type="entry name" value="PAS-like_dom_sf"/>
</dbReference>
<dbReference type="CDD" id="cd00130">
    <property type="entry name" value="PAS"/>
    <property type="match status" value="1"/>
</dbReference>
<evidence type="ECO:0000259" key="4">
    <source>
        <dbReference type="PROSITE" id="PS50111"/>
    </source>
</evidence>
<organism evidence="8 9">
    <name type="scientific">Halomicrobium zhouii</name>
    <dbReference type="NCBI Taxonomy" id="767519"/>
    <lineage>
        <taxon>Archaea</taxon>
        <taxon>Methanobacteriati</taxon>
        <taxon>Methanobacteriota</taxon>
        <taxon>Stenosarchaea group</taxon>
        <taxon>Halobacteria</taxon>
        <taxon>Halobacteriales</taxon>
        <taxon>Haloarculaceae</taxon>
        <taxon>Halomicrobium</taxon>
    </lineage>
</organism>
<evidence type="ECO:0000256" key="2">
    <source>
        <dbReference type="ARBA" id="ARBA00029447"/>
    </source>
</evidence>
<evidence type="ECO:0000313" key="9">
    <source>
        <dbReference type="Proteomes" id="UP000199062"/>
    </source>
</evidence>
<dbReference type="InterPro" id="IPR004090">
    <property type="entry name" value="Chemotax_Me-accpt_rcpt"/>
</dbReference>
<dbReference type="Pfam" id="PF00015">
    <property type="entry name" value="MCPsignal"/>
    <property type="match status" value="1"/>
</dbReference>
<evidence type="ECO:0000259" key="5">
    <source>
        <dbReference type="PROSITE" id="PS50112"/>
    </source>
</evidence>
<feature type="domain" description="PAC" evidence="6">
    <location>
        <begin position="260"/>
        <end position="319"/>
    </location>
</feature>
<dbReference type="InterPro" id="IPR000700">
    <property type="entry name" value="PAS-assoc_C"/>
</dbReference>
<comment type="similarity">
    <text evidence="2">Belongs to the methyl-accepting chemotaxis (MCP) protein family.</text>
</comment>
<dbReference type="GO" id="GO:0004888">
    <property type="term" value="F:transmembrane signaling receptor activity"/>
    <property type="evidence" value="ECO:0007669"/>
    <property type="project" value="InterPro"/>
</dbReference>
<dbReference type="NCBIfam" id="TIGR00229">
    <property type="entry name" value="sensory_box"/>
    <property type="match status" value="1"/>
</dbReference>
<dbReference type="PANTHER" id="PTHR32089:SF112">
    <property type="entry name" value="LYSOZYME-LIKE PROTEIN-RELATED"/>
    <property type="match status" value="1"/>
</dbReference>
<dbReference type="InterPro" id="IPR000014">
    <property type="entry name" value="PAS"/>
</dbReference>
<dbReference type="SMART" id="SM00283">
    <property type="entry name" value="MA"/>
    <property type="match status" value="1"/>
</dbReference>
<dbReference type="PROSITE" id="PS50112">
    <property type="entry name" value="PAS"/>
    <property type="match status" value="1"/>
</dbReference>
<dbReference type="Gene3D" id="1.10.287.950">
    <property type="entry name" value="Methyl-accepting chemotaxis protein"/>
    <property type="match status" value="1"/>
</dbReference>
<evidence type="ECO:0000259" key="6">
    <source>
        <dbReference type="PROSITE" id="PS50113"/>
    </source>
</evidence>
<dbReference type="PROSITE" id="PS50885">
    <property type="entry name" value="HAMP"/>
    <property type="match status" value="1"/>
</dbReference>
<reference evidence="8 9" key="1">
    <citation type="submission" date="2016-10" db="EMBL/GenBank/DDBJ databases">
        <authorList>
            <person name="de Groot N.N."/>
        </authorList>
    </citation>
    <scope>NUCLEOTIDE SEQUENCE [LARGE SCALE GENOMIC DNA]</scope>
    <source>
        <strain evidence="8 9">CGMCC 1.10457</strain>
    </source>
</reference>
<dbReference type="Pfam" id="PF08448">
    <property type="entry name" value="PAS_4"/>
    <property type="match status" value="1"/>
</dbReference>
<dbReference type="PANTHER" id="PTHR32089">
    <property type="entry name" value="METHYL-ACCEPTING CHEMOTAXIS PROTEIN MCPB"/>
    <property type="match status" value="1"/>
</dbReference>
<dbReference type="PROSITE" id="PS50111">
    <property type="entry name" value="CHEMOTAXIS_TRANSDUC_2"/>
    <property type="match status" value="1"/>
</dbReference>
<gene>
    <name evidence="8" type="ORF">SAMN05216559_1340</name>
</gene>
<dbReference type="PROSITE" id="PS50113">
    <property type="entry name" value="PAC"/>
    <property type="match status" value="1"/>
</dbReference>
<evidence type="ECO:0000259" key="7">
    <source>
        <dbReference type="PROSITE" id="PS50885"/>
    </source>
</evidence>
<dbReference type="EMBL" id="FOZK01000001">
    <property type="protein sequence ID" value="SFR93640.1"/>
    <property type="molecule type" value="Genomic_DNA"/>
</dbReference>
<dbReference type="GO" id="GO:0007165">
    <property type="term" value="P:signal transduction"/>
    <property type="evidence" value="ECO:0007669"/>
    <property type="project" value="UniProtKB-KW"/>
</dbReference>
<evidence type="ECO:0000256" key="1">
    <source>
        <dbReference type="ARBA" id="ARBA00023224"/>
    </source>
</evidence>
<dbReference type="GO" id="GO:0006935">
    <property type="term" value="P:chemotaxis"/>
    <property type="evidence" value="ECO:0007669"/>
    <property type="project" value="InterPro"/>
</dbReference>
<dbReference type="SUPFAM" id="SSF55785">
    <property type="entry name" value="PYP-like sensor domain (PAS domain)"/>
    <property type="match status" value="1"/>
</dbReference>
<dbReference type="STRING" id="767519.SAMN05216559_1340"/>
<name>A0A1I6KRU8_9EURY</name>
<dbReference type="InterPro" id="IPR013656">
    <property type="entry name" value="PAS_4"/>
</dbReference>
<dbReference type="SUPFAM" id="SSF58104">
    <property type="entry name" value="Methyl-accepting chemotaxis protein (MCP) signaling domain"/>
    <property type="match status" value="1"/>
</dbReference>
<dbReference type="InterPro" id="IPR003660">
    <property type="entry name" value="HAMP_dom"/>
</dbReference>